<protein>
    <submittedName>
        <fullName evidence="3">Uncharacterized protein</fullName>
    </submittedName>
</protein>
<accession>A0ABX1PUF9</accession>
<evidence type="ECO:0000313" key="3">
    <source>
        <dbReference type="EMBL" id="NMG42322.1"/>
    </source>
</evidence>
<reference evidence="3 4" key="1">
    <citation type="submission" date="2019-12" db="EMBL/GenBank/DDBJ databases">
        <title>Comparative genomics gives insights into the taxonomy of the Azoarcus-Aromatoleum group and reveals separate origins of nif in the plant-associated Azoarcus and non-plant-associated Aromatoleum sub-groups.</title>
        <authorList>
            <person name="Lafos M."/>
            <person name="Maluk M."/>
            <person name="Batista M."/>
            <person name="Junghare M."/>
            <person name="Carmona M."/>
            <person name="Faoro H."/>
            <person name="Cruz L.M."/>
            <person name="Battistoni F."/>
            <person name="De Souza E."/>
            <person name="Pedrosa F."/>
            <person name="Chen W.-M."/>
            <person name="Poole P.S."/>
            <person name="Dixon R.A."/>
            <person name="James E.K."/>
        </authorList>
    </citation>
    <scope>NUCLEOTIDE SEQUENCE [LARGE SCALE GENOMIC DNA]</scope>
    <source>
        <strain evidence="3 4">Td21</strain>
    </source>
</reference>
<sequence length="171" mass="18358">MHRIVAIALLLTVGSSWAASPSDEVRLARYTTTSITPEPAALNPLTAIATVRFPRGHVRTVGDAVNYVLLRTGYRLKSVDTAARDLFPLPLPEAHRELGPYRALTIVELLVGEAYKVDASPVHRTLIIGLRPVDRPSPSSGPRHEPASAQSGAARFDEGVNVPVAISEPAQ</sequence>
<feature type="region of interest" description="Disordered" evidence="1">
    <location>
        <begin position="131"/>
        <end position="159"/>
    </location>
</feature>
<dbReference type="NCBIfam" id="TIGR03748">
    <property type="entry name" value="conj_PilL"/>
    <property type="match status" value="1"/>
</dbReference>
<evidence type="ECO:0000313" key="4">
    <source>
        <dbReference type="Proteomes" id="UP000623795"/>
    </source>
</evidence>
<dbReference type="RefSeq" id="WP_169254229.1">
    <property type="nucleotide sequence ID" value="NZ_WTVN01000001.1"/>
</dbReference>
<dbReference type="Proteomes" id="UP000623795">
    <property type="component" value="Unassembled WGS sequence"/>
</dbReference>
<name>A0ABX1PUF9_9RHOO</name>
<keyword evidence="2" id="KW-0732">Signal</keyword>
<organism evidence="3 4">
    <name type="scientific">Aromatoleum toluvorans</name>
    <dbReference type="NCBI Taxonomy" id="92002"/>
    <lineage>
        <taxon>Bacteria</taxon>
        <taxon>Pseudomonadati</taxon>
        <taxon>Pseudomonadota</taxon>
        <taxon>Betaproteobacteria</taxon>
        <taxon>Rhodocyclales</taxon>
        <taxon>Rhodocyclaceae</taxon>
        <taxon>Aromatoleum</taxon>
    </lineage>
</organism>
<proteinExistence type="predicted"/>
<evidence type="ECO:0000256" key="2">
    <source>
        <dbReference type="SAM" id="SignalP"/>
    </source>
</evidence>
<evidence type="ECO:0000256" key="1">
    <source>
        <dbReference type="SAM" id="MobiDB-lite"/>
    </source>
</evidence>
<dbReference type="EMBL" id="WTVN01000001">
    <property type="protein sequence ID" value="NMG42322.1"/>
    <property type="molecule type" value="Genomic_DNA"/>
</dbReference>
<comment type="caution">
    <text evidence="3">The sequence shown here is derived from an EMBL/GenBank/DDBJ whole genome shotgun (WGS) entry which is preliminary data.</text>
</comment>
<gene>
    <name evidence="3" type="ORF">GPA22_01040</name>
</gene>
<keyword evidence="4" id="KW-1185">Reference proteome</keyword>
<feature type="chain" id="PRO_5045539454" evidence="2">
    <location>
        <begin position="19"/>
        <end position="171"/>
    </location>
</feature>
<dbReference type="InterPro" id="IPR022260">
    <property type="entry name" value="Integr_conj_element_PilL"/>
</dbReference>
<feature type="signal peptide" evidence="2">
    <location>
        <begin position="1"/>
        <end position="18"/>
    </location>
</feature>